<dbReference type="RefSeq" id="WP_077024068.1">
    <property type="nucleotide sequence ID" value="NZ_CP017641.1"/>
</dbReference>
<dbReference type="KEGG" id="fmr:Fuma_02061"/>
<keyword evidence="2" id="KW-1185">Reference proteome</keyword>
<sequence>MNLRSLLRATREGFVGKRNRRRASARRNGAAYAVEVQSLELRQLLAVAGFHAVVQSPKPGQAVDRANIALHWHDSDDSTGAHYEVWINQHVSSLANNARAHYRSAITADDFTQSGSEFRYALPEEMSAGVYTAFVRRHDVAGPREWHRHSFQIDDDNNPATSLHAVSPPIRPHVTVIREGQAAAGQAFSEGAVRWVGDTTLYDVWLGRKLADGTVVEVRTIRNVPGQSISLREMAIAGDAGRTVFYGEIASDSRLAQLESGDYVFYVRGVNAAVDGDRNWIGKGAWSLPVDFRFDRVEGGEAVPSNLTATNSERPTISWSPVAHAEAYLVSLWQGPDYGNHAPVSLRVAGTSLAVTPAELQQHGANLTLQPGDELYVRVRAIGSEGMLEGLRAGNYAAITVKVPATLSASQLLAPQIEGPNSDIGDRRPVLRWQPVEHATSYEVWFTSLQTRSRMFLATNIHDNLLHLSTDSFVAASAIGVASHSDYSLQEGLADGSYRFWVRAHNTAFGLAGEWSNGTEFTVDSTRITQLDLYDVDDPAALPLASPNLVERYDDNGKQYLLVANGLGESFGASVLARFELDDQGFPARPVIQNNDTGRNELQFADLPMGTNVGDMTFLDDDRLLVLSRGSNELRIVNVKQWRVVSEFQLSPGAANTAPDAMDVEVLSNGQILVVFNRSDRLRILDVDAAGQLFEVGVPAATETDQGFILTSGRAMQVSAVARDNGTYTVFLATPTVAGIVVKTYDPTAKTLTNAADQAGNAVAFISRSPFAGPYLGGKLKTVALPNGQSTLFYLSTDRNGFLTWNNTQTYEFGFVDLVDYLPDASRDPSDFNYRDPNDNYVDPSRIADVDDSHIAIFSNREHSVLLKVLATPDGRLSVSNSSTLVSGYSGRLVQTSTGAKLISTSGGLHVLVLTELSKKVNADTWTVGDYTSIPVASPVDQATVITDDKLLFEYRGSRRSIVEYSAETNQISEVTLPTQFVDPQFGVLNDWGGVAGTYVDPTSKREYIAIHAGRKISSEPVADEFLLVLDVTDSEAPVIHRVYEVDAALRWYSITITDDEIILLDRLSAKMLTFAGWRDTGRYGSTPASVYEFLPQHGYGFGGSRSGRVVVMDDGTRVVLHDTTPDKVFSVFAPGSLQSANPVATVHAHNVGQWIYEMEKFDDDRVIAVTWDAKVVILNIRTGVFETIQQLDSFSDLSLDLYGVRGISFHDGVLSVSSPAFGRIADFRFRPQASGLGFTAELIRIVETPDVVTTLLTQTAQWTLDSGRIVRTSLRE</sequence>
<dbReference type="Gene3D" id="2.60.40.10">
    <property type="entry name" value="Immunoglobulins"/>
    <property type="match status" value="2"/>
</dbReference>
<evidence type="ECO:0000313" key="1">
    <source>
        <dbReference type="EMBL" id="APZ92450.1"/>
    </source>
</evidence>
<dbReference type="InterPro" id="IPR013783">
    <property type="entry name" value="Ig-like_fold"/>
</dbReference>
<protein>
    <submittedName>
        <fullName evidence="1">Uncharacterized protein</fullName>
    </submittedName>
</protein>
<dbReference type="AlphaFoldDB" id="A0A1P8WEI3"/>
<name>A0A1P8WEI3_9PLAN</name>
<accession>A0A1P8WEI3</accession>
<dbReference type="Proteomes" id="UP000187735">
    <property type="component" value="Chromosome"/>
</dbReference>
<dbReference type="EMBL" id="CP017641">
    <property type="protein sequence ID" value="APZ92450.1"/>
    <property type="molecule type" value="Genomic_DNA"/>
</dbReference>
<evidence type="ECO:0000313" key="2">
    <source>
        <dbReference type="Proteomes" id="UP000187735"/>
    </source>
</evidence>
<gene>
    <name evidence="1" type="ORF">Fuma_02061</name>
</gene>
<dbReference type="OrthoDB" id="1121506at2"/>
<dbReference type="SUPFAM" id="SSF75011">
    <property type="entry name" value="3-carboxy-cis,cis-mucoante lactonizing enzyme"/>
    <property type="match status" value="1"/>
</dbReference>
<reference evidence="1 2" key="1">
    <citation type="journal article" date="2016" name="Front. Microbiol.">
        <title>Fuerstia marisgermanicae gen. nov., sp. nov., an Unusual Member of the Phylum Planctomycetes from the German Wadden Sea.</title>
        <authorList>
            <person name="Kohn T."/>
            <person name="Heuer A."/>
            <person name="Jogler M."/>
            <person name="Vollmers J."/>
            <person name="Boedeker C."/>
            <person name="Bunk B."/>
            <person name="Rast P."/>
            <person name="Borchert D."/>
            <person name="Glockner I."/>
            <person name="Freese H.M."/>
            <person name="Klenk H.P."/>
            <person name="Overmann J."/>
            <person name="Kaster A.K."/>
            <person name="Rohde M."/>
            <person name="Wiegand S."/>
            <person name="Jogler C."/>
        </authorList>
    </citation>
    <scope>NUCLEOTIDE SEQUENCE [LARGE SCALE GENOMIC DNA]</scope>
    <source>
        <strain evidence="1 2">NH11</strain>
    </source>
</reference>
<organism evidence="1 2">
    <name type="scientific">Fuerstiella marisgermanici</name>
    <dbReference type="NCBI Taxonomy" id="1891926"/>
    <lineage>
        <taxon>Bacteria</taxon>
        <taxon>Pseudomonadati</taxon>
        <taxon>Planctomycetota</taxon>
        <taxon>Planctomycetia</taxon>
        <taxon>Planctomycetales</taxon>
        <taxon>Planctomycetaceae</taxon>
        <taxon>Fuerstiella</taxon>
    </lineage>
</organism>
<proteinExistence type="predicted"/>
<dbReference type="STRING" id="1891926.Fuma_02061"/>